<dbReference type="AlphaFoldDB" id="A0AAF0BW25"/>
<name>A0AAF0BW25_9ACTN</name>
<evidence type="ECO:0000256" key="2">
    <source>
        <dbReference type="SAM" id="Phobius"/>
    </source>
</evidence>
<evidence type="ECO:0000256" key="3">
    <source>
        <dbReference type="SAM" id="SignalP"/>
    </source>
</evidence>
<keyword evidence="5" id="KW-1185">Reference proteome</keyword>
<keyword evidence="2" id="KW-0472">Membrane</keyword>
<feature type="compositionally biased region" description="Low complexity" evidence="1">
    <location>
        <begin position="128"/>
        <end position="164"/>
    </location>
</feature>
<feature type="transmembrane region" description="Helical" evidence="2">
    <location>
        <begin position="178"/>
        <end position="198"/>
    </location>
</feature>
<feature type="chain" id="PRO_5042105434" description="Carboxypeptidase regulatory-like domain-containing protein" evidence="3">
    <location>
        <begin position="37"/>
        <end position="221"/>
    </location>
</feature>
<feature type="region of interest" description="Disordered" evidence="1">
    <location>
        <begin position="202"/>
        <end position="221"/>
    </location>
</feature>
<evidence type="ECO:0000313" key="4">
    <source>
        <dbReference type="EMBL" id="WCO67360.1"/>
    </source>
</evidence>
<dbReference type="EMBL" id="CP116942">
    <property type="protein sequence ID" value="WCO67360.1"/>
    <property type="molecule type" value="Genomic_DNA"/>
</dbReference>
<dbReference type="KEGG" id="ima:PO878_01340"/>
<evidence type="ECO:0000256" key="1">
    <source>
        <dbReference type="SAM" id="MobiDB-lite"/>
    </source>
</evidence>
<organism evidence="4 5">
    <name type="scientific">Iamia majanohamensis</name>
    <dbReference type="NCBI Taxonomy" id="467976"/>
    <lineage>
        <taxon>Bacteria</taxon>
        <taxon>Bacillati</taxon>
        <taxon>Actinomycetota</taxon>
        <taxon>Acidimicrobiia</taxon>
        <taxon>Acidimicrobiales</taxon>
        <taxon>Iamiaceae</taxon>
        <taxon>Iamia</taxon>
    </lineage>
</organism>
<dbReference type="Proteomes" id="UP001216390">
    <property type="component" value="Chromosome"/>
</dbReference>
<accession>A0AAF0BW25</accession>
<gene>
    <name evidence="4" type="ORF">PO878_01340</name>
</gene>
<dbReference type="RefSeq" id="WP_272736882.1">
    <property type="nucleotide sequence ID" value="NZ_CP116942.1"/>
</dbReference>
<sequence length="221" mass="21504">MTVPAPPRARRAPAALVAVLAAVALALGLAPTVAGAHGGDGEMTLVSATRGAGDEVDLTVELIYVEDGHGVPDATVTAVVGDSAAVTLAATAAEGQYQGVVEAPAGSTIRVTSVEPVTTLEVPAPVAAATTEAPTTSTTEAPTTTAAPTTEPAPTTTEAPTTDVVVEDDDDGGLSTGVLVAIGAGVVVIAGLGIWAALNLGKGREDEDEPDATGTGTPPPT</sequence>
<protein>
    <recommendedName>
        <fullName evidence="6">Carboxypeptidase regulatory-like domain-containing protein</fullName>
    </recommendedName>
</protein>
<feature type="signal peptide" evidence="3">
    <location>
        <begin position="1"/>
        <end position="36"/>
    </location>
</feature>
<evidence type="ECO:0008006" key="6">
    <source>
        <dbReference type="Google" id="ProtNLM"/>
    </source>
</evidence>
<keyword evidence="2" id="KW-0812">Transmembrane</keyword>
<proteinExistence type="predicted"/>
<keyword evidence="3" id="KW-0732">Signal</keyword>
<reference evidence="4" key="1">
    <citation type="submission" date="2023-01" db="EMBL/GenBank/DDBJ databases">
        <title>The diversity of Class Acidimicrobiia in South China Sea sediment environments and the proposal of Iamia marina sp. nov., a novel species of the genus Iamia.</title>
        <authorList>
            <person name="He Y."/>
            <person name="Tian X."/>
        </authorList>
    </citation>
    <scope>NUCLEOTIDE SEQUENCE</scope>
    <source>
        <strain evidence="4">DSM 19957</strain>
    </source>
</reference>
<feature type="region of interest" description="Disordered" evidence="1">
    <location>
        <begin position="128"/>
        <end position="167"/>
    </location>
</feature>
<evidence type="ECO:0000313" key="5">
    <source>
        <dbReference type="Proteomes" id="UP001216390"/>
    </source>
</evidence>
<keyword evidence="2" id="KW-1133">Transmembrane helix</keyword>